<keyword evidence="2" id="KW-0805">Transcription regulation</keyword>
<organism evidence="6 7">
    <name type="scientific">Paenibacillus monticola</name>
    <dbReference type="NCBI Taxonomy" id="2666075"/>
    <lineage>
        <taxon>Bacteria</taxon>
        <taxon>Bacillati</taxon>
        <taxon>Bacillota</taxon>
        <taxon>Bacilli</taxon>
        <taxon>Bacillales</taxon>
        <taxon>Paenibacillaceae</taxon>
        <taxon>Paenibacillus</taxon>
    </lineage>
</organism>
<evidence type="ECO:0000313" key="6">
    <source>
        <dbReference type="EMBL" id="MRN52940.1"/>
    </source>
</evidence>
<keyword evidence="3" id="KW-0238">DNA-binding</keyword>
<keyword evidence="7" id="KW-1185">Reference proteome</keyword>
<dbReference type="SMART" id="SM00422">
    <property type="entry name" value="HTH_MERR"/>
    <property type="match status" value="1"/>
</dbReference>
<comment type="caution">
    <text evidence="6">The sequence shown here is derived from an EMBL/GenBank/DDBJ whole genome shotgun (WGS) entry which is preliminary data.</text>
</comment>
<accession>A0A7X2H3Q2</accession>
<dbReference type="InterPro" id="IPR000551">
    <property type="entry name" value="MerR-type_HTH_dom"/>
</dbReference>
<dbReference type="RefSeq" id="WP_154117931.1">
    <property type="nucleotide sequence ID" value="NZ_WJXB01000002.1"/>
</dbReference>
<dbReference type="AlphaFoldDB" id="A0A7X2H3Q2"/>
<evidence type="ECO:0000313" key="7">
    <source>
        <dbReference type="Proteomes" id="UP000463051"/>
    </source>
</evidence>
<proteinExistence type="predicted"/>
<reference evidence="6 7" key="1">
    <citation type="submission" date="2019-11" db="EMBL/GenBank/DDBJ databases">
        <title>Paenibacillus monticola sp. nov., a novel PGPR strain isolated from mountain sample in China.</title>
        <authorList>
            <person name="Zhao Q."/>
            <person name="Li H.-P."/>
            <person name="Zhang J.-L."/>
        </authorList>
    </citation>
    <scope>NUCLEOTIDE SEQUENCE [LARGE SCALE GENOMIC DNA]</scope>
    <source>
        <strain evidence="6 7">LC-T2</strain>
    </source>
</reference>
<keyword evidence="1" id="KW-0678">Repressor</keyword>
<dbReference type="Gene3D" id="1.10.1660.10">
    <property type="match status" value="1"/>
</dbReference>
<dbReference type="PROSITE" id="PS50937">
    <property type="entry name" value="HTH_MERR_2"/>
    <property type="match status" value="1"/>
</dbReference>
<dbReference type="GO" id="GO:0003677">
    <property type="term" value="F:DNA binding"/>
    <property type="evidence" value="ECO:0007669"/>
    <property type="project" value="UniProtKB-KW"/>
</dbReference>
<evidence type="ECO:0000256" key="3">
    <source>
        <dbReference type="ARBA" id="ARBA00023125"/>
    </source>
</evidence>
<gene>
    <name evidence="6" type="ORF">GJB61_08000</name>
</gene>
<protein>
    <submittedName>
        <fullName evidence="6">MerR family transcriptional regulator</fullName>
    </submittedName>
</protein>
<evidence type="ECO:0000256" key="2">
    <source>
        <dbReference type="ARBA" id="ARBA00023015"/>
    </source>
</evidence>
<dbReference type="PANTHER" id="PTHR30204:SF69">
    <property type="entry name" value="MERR-FAMILY TRANSCRIPTIONAL REGULATOR"/>
    <property type="match status" value="1"/>
</dbReference>
<dbReference type="GO" id="GO:0003700">
    <property type="term" value="F:DNA-binding transcription factor activity"/>
    <property type="evidence" value="ECO:0007669"/>
    <property type="project" value="InterPro"/>
</dbReference>
<dbReference type="PANTHER" id="PTHR30204">
    <property type="entry name" value="REDOX-CYCLING DRUG-SENSING TRANSCRIPTIONAL ACTIVATOR SOXR"/>
    <property type="match status" value="1"/>
</dbReference>
<dbReference type="EMBL" id="WJXB01000002">
    <property type="protein sequence ID" value="MRN52940.1"/>
    <property type="molecule type" value="Genomic_DNA"/>
</dbReference>
<feature type="domain" description="HTH merR-type" evidence="5">
    <location>
        <begin position="4"/>
        <end position="73"/>
    </location>
</feature>
<evidence type="ECO:0000259" key="5">
    <source>
        <dbReference type="PROSITE" id="PS50937"/>
    </source>
</evidence>
<name>A0A7X2H3Q2_9BACL</name>
<dbReference type="SUPFAM" id="SSF46955">
    <property type="entry name" value="Putative DNA-binding domain"/>
    <property type="match status" value="1"/>
</dbReference>
<keyword evidence="4" id="KW-0804">Transcription</keyword>
<evidence type="ECO:0000256" key="1">
    <source>
        <dbReference type="ARBA" id="ARBA00022491"/>
    </source>
</evidence>
<dbReference type="Pfam" id="PF13411">
    <property type="entry name" value="MerR_1"/>
    <property type="match status" value="1"/>
</dbReference>
<dbReference type="InterPro" id="IPR047057">
    <property type="entry name" value="MerR_fam"/>
</dbReference>
<dbReference type="Proteomes" id="UP000463051">
    <property type="component" value="Unassembled WGS sequence"/>
</dbReference>
<evidence type="ECO:0000256" key="4">
    <source>
        <dbReference type="ARBA" id="ARBA00023163"/>
    </source>
</evidence>
<sequence>MKEYITISELSKLMSVSVHQIRYFEEKEILVPAYTDTNKYRMYGVTEIYQLSHILLLRKLNVPVNQIKECISTYSADDYNQLLKESLKKVQSEIDQLMLFKPFIQKILSEHQELNNLNNSYQIKSMNTRHLKQWLQLGVTEVLTARSLYDNKPNLPHLFEDDLHYLYDSNQLTLCFETTDPADVILEKGDYLYIHLLVSEDQDIESEISLLEQYLIQQQYAQHGPIIILEKSYLSIFNNNKLHYEIQVKVS</sequence>
<dbReference type="InterPro" id="IPR009061">
    <property type="entry name" value="DNA-bd_dom_put_sf"/>
</dbReference>